<evidence type="ECO:0000259" key="3">
    <source>
        <dbReference type="Pfam" id="PF01648"/>
    </source>
</evidence>
<dbReference type="SUPFAM" id="SSF56214">
    <property type="entry name" value="4'-phosphopantetheinyl transferase"/>
    <property type="match status" value="2"/>
</dbReference>
<evidence type="ECO:0000313" key="4">
    <source>
        <dbReference type="EMBL" id="MFK2856462.1"/>
    </source>
</evidence>
<dbReference type="Proteomes" id="UP001620409">
    <property type="component" value="Unassembled WGS sequence"/>
</dbReference>
<gene>
    <name evidence="4" type="ORF">ISP18_17780</name>
</gene>
<proteinExistence type="inferred from homology"/>
<evidence type="ECO:0000256" key="1">
    <source>
        <dbReference type="ARBA" id="ARBA00010990"/>
    </source>
</evidence>
<dbReference type="InterPro" id="IPR008278">
    <property type="entry name" value="4-PPantetheinyl_Trfase_dom"/>
</dbReference>
<dbReference type="Pfam" id="PF01648">
    <property type="entry name" value="ACPS"/>
    <property type="match status" value="1"/>
</dbReference>
<reference evidence="4 5" key="1">
    <citation type="submission" date="2020-10" db="EMBL/GenBank/DDBJ databases">
        <title>Phylogeny of dyella-like bacteria.</title>
        <authorList>
            <person name="Fu J."/>
        </authorList>
    </citation>
    <scope>NUCLEOTIDE SEQUENCE [LARGE SCALE GENOMIC DNA]</scope>
    <source>
        <strain evidence="4 5">DHG40</strain>
    </source>
</reference>
<keyword evidence="2 4" id="KW-0808">Transferase</keyword>
<organism evidence="4 5">
    <name type="scientific">Dyella humi</name>
    <dbReference type="NCBI Taxonomy" id="1770547"/>
    <lineage>
        <taxon>Bacteria</taxon>
        <taxon>Pseudomonadati</taxon>
        <taxon>Pseudomonadota</taxon>
        <taxon>Gammaproteobacteria</taxon>
        <taxon>Lysobacterales</taxon>
        <taxon>Rhodanobacteraceae</taxon>
        <taxon>Dyella</taxon>
    </lineage>
</organism>
<dbReference type="InterPro" id="IPR037143">
    <property type="entry name" value="4-PPantetheinyl_Trfase_dom_sf"/>
</dbReference>
<sequence length="214" mass="23476">MRTTLGQDVASIAAGLGNDQIHVWRLRYERAWRREPLCALLGIYLGLPAGDIALVDGKHGRPELAEPWNGLLQFNWSHSGDTALVALARRVAPGVDIERLRPRARAMQLADRFFHPEETAALASLDATEREQAFLQLWTGKEAVLKAMGRGIAFGLDRLRLAVAPAAPQVIWLDGDDPAQWQLHPLQVDSSHVASLAWRGPAQAIACWTLADSG</sequence>
<dbReference type="PANTHER" id="PTHR12215:SF10">
    <property type="entry name" value="L-AMINOADIPATE-SEMIALDEHYDE DEHYDROGENASE-PHOSPHOPANTETHEINYL TRANSFERASE"/>
    <property type="match status" value="1"/>
</dbReference>
<dbReference type="RefSeq" id="WP_380015242.1">
    <property type="nucleotide sequence ID" value="NZ_JADIKI010000023.1"/>
</dbReference>
<comment type="similarity">
    <text evidence="1">Belongs to the P-Pant transferase superfamily. Gsp/Sfp/HetI/AcpT family.</text>
</comment>
<dbReference type="EMBL" id="JADIKI010000023">
    <property type="protein sequence ID" value="MFK2856462.1"/>
    <property type="molecule type" value="Genomic_DNA"/>
</dbReference>
<dbReference type="GO" id="GO:0016740">
    <property type="term" value="F:transferase activity"/>
    <property type="evidence" value="ECO:0007669"/>
    <property type="project" value="UniProtKB-KW"/>
</dbReference>
<dbReference type="InterPro" id="IPR050559">
    <property type="entry name" value="P-Pant_transferase_sf"/>
</dbReference>
<protein>
    <submittedName>
        <fullName evidence="4">4'-phosphopantetheinyl transferase superfamily protein</fullName>
    </submittedName>
</protein>
<evidence type="ECO:0000256" key="2">
    <source>
        <dbReference type="ARBA" id="ARBA00022679"/>
    </source>
</evidence>
<dbReference type="PANTHER" id="PTHR12215">
    <property type="entry name" value="PHOSPHOPANTETHEINE TRANSFERASE"/>
    <property type="match status" value="1"/>
</dbReference>
<keyword evidence="5" id="KW-1185">Reference proteome</keyword>
<comment type="caution">
    <text evidence="4">The sequence shown here is derived from an EMBL/GenBank/DDBJ whole genome shotgun (WGS) entry which is preliminary data.</text>
</comment>
<dbReference type="Gene3D" id="3.90.470.20">
    <property type="entry name" value="4'-phosphopantetheinyl transferase domain"/>
    <property type="match status" value="1"/>
</dbReference>
<evidence type="ECO:0000313" key="5">
    <source>
        <dbReference type="Proteomes" id="UP001620409"/>
    </source>
</evidence>
<feature type="domain" description="4'-phosphopantetheinyl transferase" evidence="3">
    <location>
        <begin position="94"/>
        <end position="196"/>
    </location>
</feature>
<accession>A0ABW8IML0</accession>
<name>A0ABW8IML0_9GAMM</name>